<sequence>MTRRKPGKRWRRTSNEDGSNKRPRRISQLSSLFAATNVHVETDEQYLSREAQQEGLPPGGDQNTPLEKEPVQPPDVHAGCAALSLNYQVSHRLPAQSVVQESVSTTDSVKDCEEPTSTSVNRDPPDDLITELHSNAEYAPSHSFEEDVGDWTYDDGHVFSEGFEEGLSEECAEDSNVKDTIDKPLYDNASITVAECLLIIMAYVNCHKIIDK</sequence>
<organism evidence="2">
    <name type="scientific">Nothobranchius korthausae</name>
    <dbReference type="NCBI Taxonomy" id="1143690"/>
    <lineage>
        <taxon>Eukaryota</taxon>
        <taxon>Metazoa</taxon>
        <taxon>Chordata</taxon>
        <taxon>Craniata</taxon>
        <taxon>Vertebrata</taxon>
        <taxon>Euteleostomi</taxon>
        <taxon>Actinopterygii</taxon>
        <taxon>Neopterygii</taxon>
        <taxon>Teleostei</taxon>
        <taxon>Neoteleostei</taxon>
        <taxon>Acanthomorphata</taxon>
        <taxon>Ovalentaria</taxon>
        <taxon>Atherinomorphae</taxon>
        <taxon>Cyprinodontiformes</taxon>
        <taxon>Nothobranchiidae</taxon>
        <taxon>Nothobranchius</taxon>
    </lineage>
</organism>
<evidence type="ECO:0000256" key="1">
    <source>
        <dbReference type="SAM" id="MobiDB-lite"/>
    </source>
</evidence>
<feature type="region of interest" description="Disordered" evidence="1">
    <location>
        <begin position="43"/>
        <end position="75"/>
    </location>
</feature>
<feature type="region of interest" description="Disordered" evidence="1">
    <location>
        <begin position="1"/>
        <end position="26"/>
    </location>
</feature>
<evidence type="ECO:0000313" key="2">
    <source>
        <dbReference type="EMBL" id="SBQ66960.1"/>
    </source>
</evidence>
<name>A0A1A8G5J2_9TELE</name>
<reference evidence="2" key="2">
    <citation type="submission" date="2016-06" db="EMBL/GenBank/DDBJ databases">
        <title>The genome of a short-lived fish provides insights into sex chromosome evolution and the genetic control of aging.</title>
        <authorList>
            <person name="Reichwald K."/>
            <person name="Felder M."/>
            <person name="Petzold A."/>
            <person name="Koch P."/>
            <person name="Groth M."/>
            <person name="Platzer M."/>
        </authorList>
    </citation>
    <scope>NUCLEOTIDE SEQUENCE</scope>
    <source>
        <tissue evidence="2">Brain</tissue>
    </source>
</reference>
<feature type="compositionally biased region" description="Basic residues" evidence="1">
    <location>
        <begin position="1"/>
        <end position="12"/>
    </location>
</feature>
<dbReference type="EMBL" id="HAEB01020433">
    <property type="protein sequence ID" value="SBQ66960.1"/>
    <property type="molecule type" value="Transcribed_RNA"/>
</dbReference>
<accession>A0A1A8G5J2</accession>
<feature type="compositionally biased region" description="Polar residues" evidence="1">
    <location>
        <begin position="98"/>
        <end position="107"/>
    </location>
</feature>
<protein>
    <submittedName>
        <fullName evidence="2">Uncharacterized protein</fullName>
    </submittedName>
</protein>
<feature type="non-terminal residue" evidence="2">
    <location>
        <position position="212"/>
    </location>
</feature>
<proteinExistence type="predicted"/>
<reference evidence="2" key="1">
    <citation type="submission" date="2016-05" db="EMBL/GenBank/DDBJ databases">
        <authorList>
            <person name="Lavstsen T."/>
            <person name="Jespersen J.S."/>
        </authorList>
    </citation>
    <scope>NUCLEOTIDE SEQUENCE</scope>
    <source>
        <tissue evidence="2">Brain</tissue>
    </source>
</reference>
<feature type="region of interest" description="Disordered" evidence="1">
    <location>
        <begin position="98"/>
        <end position="125"/>
    </location>
</feature>
<gene>
    <name evidence="2" type="primary">Nfu_g_1_014716</name>
</gene>
<dbReference type="AlphaFoldDB" id="A0A1A8G5J2"/>